<evidence type="ECO:0000256" key="1">
    <source>
        <dbReference type="ARBA" id="ARBA00004370"/>
    </source>
</evidence>
<reference evidence="4" key="2">
    <citation type="submission" date="2020-11" db="EMBL/GenBank/DDBJ databases">
        <authorList>
            <person name="McCartney M.A."/>
            <person name="Auch B."/>
            <person name="Kono T."/>
            <person name="Mallez S."/>
            <person name="Becker A."/>
            <person name="Gohl D.M."/>
            <person name="Silverstein K.A.T."/>
            <person name="Koren S."/>
            <person name="Bechman K.B."/>
            <person name="Herman A."/>
            <person name="Abrahante J.E."/>
            <person name="Garbe J."/>
        </authorList>
    </citation>
    <scope>NUCLEOTIDE SEQUENCE</scope>
    <source>
        <strain evidence="4">Duluth1</strain>
        <tissue evidence="4">Whole animal</tissue>
    </source>
</reference>
<comment type="caution">
    <text evidence="4">The sequence shown here is derived from an EMBL/GenBank/DDBJ whole genome shotgun (WGS) entry which is preliminary data.</text>
</comment>
<feature type="domain" description="Neurotransmitter-gated ion-channel ligand-binding" evidence="3">
    <location>
        <begin position="12"/>
        <end position="68"/>
    </location>
</feature>
<organism evidence="4 5">
    <name type="scientific">Dreissena polymorpha</name>
    <name type="common">Zebra mussel</name>
    <name type="synonym">Mytilus polymorpha</name>
    <dbReference type="NCBI Taxonomy" id="45954"/>
    <lineage>
        <taxon>Eukaryota</taxon>
        <taxon>Metazoa</taxon>
        <taxon>Spiralia</taxon>
        <taxon>Lophotrochozoa</taxon>
        <taxon>Mollusca</taxon>
        <taxon>Bivalvia</taxon>
        <taxon>Autobranchia</taxon>
        <taxon>Heteroconchia</taxon>
        <taxon>Euheterodonta</taxon>
        <taxon>Imparidentia</taxon>
        <taxon>Neoheterodontei</taxon>
        <taxon>Myida</taxon>
        <taxon>Dreissenoidea</taxon>
        <taxon>Dreissenidae</taxon>
        <taxon>Dreissena</taxon>
    </lineage>
</organism>
<name>A0A9D4DHD5_DREPO</name>
<dbReference type="GO" id="GO:0016020">
    <property type="term" value="C:membrane"/>
    <property type="evidence" value="ECO:0007669"/>
    <property type="project" value="UniProtKB-SubCell"/>
</dbReference>
<dbReference type="Proteomes" id="UP000828390">
    <property type="component" value="Unassembled WGS sequence"/>
</dbReference>
<keyword evidence="2" id="KW-0472">Membrane</keyword>
<keyword evidence="5" id="KW-1185">Reference proteome</keyword>
<dbReference type="InterPro" id="IPR006202">
    <property type="entry name" value="Neur_chan_lig-bd"/>
</dbReference>
<evidence type="ECO:0000256" key="2">
    <source>
        <dbReference type="ARBA" id="ARBA00023136"/>
    </source>
</evidence>
<dbReference type="AlphaFoldDB" id="A0A9D4DHD5"/>
<accession>A0A9D4DHD5</accession>
<dbReference type="InterPro" id="IPR036734">
    <property type="entry name" value="Neur_chan_lig-bd_sf"/>
</dbReference>
<reference evidence="4" key="1">
    <citation type="journal article" date="2019" name="bioRxiv">
        <title>The Genome of the Zebra Mussel, Dreissena polymorpha: A Resource for Invasive Species Research.</title>
        <authorList>
            <person name="McCartney M.A."/>
            <person name="Auch B."/>
            <person name="Kono T."/>
            <person name="Mallez S."/>
            <person name="Zhang Y."/>
            <person name="Obille A."/>
            <person name="Becker A."/>
            <person name="Abrahante J.E."/>
            <person name="Garbe J."/>
            <person name="Badalamenti J.P."/>
            <person name="Herman A."/>
            <person name="Mangelson H."/>
            <person name="Liachko I."/>
            <person name="Sullivan S."/>
            <person name="Sone E.D."/>
            <person name="Koren S."/>
            <person name="Silverstein K.A.T."/>
            <person name="Beckman K.B."/>
            <person name="Gohl D.M."/>
        </authorList>
    </citation>
    <scope>NUCLEOTIDE SEQUENCE</scope>
    <source>
        <strain evidence="4">Duluth1</strain>
        <tissue evidence="4">Whole animal</tissue>
    </source>
</reference>
<sequence>MYYVSKYILLVHILEATCDVDFTYFPCDTKECPIKFSAWSYFAAEVEMVEEQKGIYLDAFEENLRWSLV</sequence>
<protein>
    <recommendedName>
        <fullName evidence="3">Neurotransmitter-gated ion-channel ligand-binding domain-containing protein</fullName>
    </recommendedName>
</protein>
<proteinExistence type="predicted"/>
<dbReference type="SUPFAM" id="SSF63712">
    <property type="entry name" value="Nicotinic receptor ligand binding domain-like"/>
    <property type="match status" value="1"/>
</dbReference>
<evidence type="ECO:0000313" key="4">
    <source>
        <dbReference type="EMBL" id="KAH3747634.1"/>
    </source>
</evidence>
<dbReference type="EMBL" id="JAIWYP010000010">
    <property type="protein sequence ID" value="KAH3747634.1"/>
    <property type="molecule type" value="Genomic_DNA"/>
</dbReference>
<dbReference type="Gene3D" id="2.70.170.10">
    <property type="entry name" value="Neurotransmitter-gated ion-channel ligand-binding domain"/>
    <property type="match status" value="1"/>
</dbReference>
<dbReference type="PROSITE" id="PS00236">
    <property type="entry name" value="NEUROTR_ION_CHANNEL"/>
    <property type="match status" value="1"/>
</dbReference>
<dbReference type="Pfam" id="PF02931">
    <property type="entry name" value="Neur_chan_LBD"/>
    <property type="match status" value="1"/>
</dbReference>
<comment type="subcellular location">
    <subcellularLocation>
        <location evidence="1">Membrane</location>
    </subcellularLocation>
</comment>
<evidence type="ECO:0000259" key="3">
    <source>
        <dbReference type="Pfam" id="PF02931"/>
    </source>
</evidence>
<evidence type="ECO:0000313" key="5">
    <source>
        <dbReference type="Proteomes" id="UP000828390"/>
    </source>
</evidence>
<dbReference type="GO" id="GO:0005230">
    <property type="term" value="F:extracellular ligand-gated monoatomic ion channel activity"/>
    <property type="evidence" value="ECO:0007669"/>
    <property type="project" value="InterPro"/>
</dbReference>
<dbReference type="InterPro" id="IPR018000">
    <property type="entry name" value="Neurotransmitter_ion_chnl_CS"/>
</dbReference>
<gene>
    <name evidence="4" type="ORF">DPMN_182062</name>
</gene>